<feature type="compositionally biased region" description="Polar residues" evidence="1">
    <location>
        <begin position="688"/>
        <end position="700"/>
    </location>
</feature>
<feature type="compositionally biased region" description="Low complexity" evidence="1">
    <location>
        <begin position="218"/>
        <end position="242"/>
    </location>
</feature>
<evidence type="ECO:0000256" key="2">
    <source>
        <dbReference type="SAM" id="SignalP"/>
    </source>
</evidence>
<sequence>MRSSAIVAIGLSLIHASDARVTNTPAGPQQRDAEPSSTNIVRQLFNRLFKKAAAATCYQDNYYTFLNDPEFGSSFCQQYLTYSNTTVTVARTPVSTYTDIYSTQSFTQRRVTTVPAATVTVTATPGLSERDASPAPAQGFSDEQIADALLSFRRMANADNASDETVSASFASACACHNFPGPTVTTTYTAQPRVLTLSAYEQETTTIVATATAGTVTTTVRAGTPPASDDSTVPSPSSQTSPNAPAPTTPGFQCPEDDNSVVSQLIGYEKFDYLVKCDTDITDPDFYNVLSFNSYSECAAACSTANQRFDVPVCKGFSFYDARSNQGYNCFLKGAANTTVPAIGVDSGILQRVLVGITPDTPAGTNTESAPFSSETATLDPEEASSSMSEIFSDSSTSISVVTPQVPISGLLVDAPGETIYSTYISDGSTYSSGTVFSTYFTQGGVWYFSYYTAYTQSWASATTVFAGTSSGSTISNVTSSGVVESAGAGGQSVVTTTTNTTQAISGGGYNTTSVIVTTTYAPNGTELSASTTTLYYFETGSASSVGGGGSGGISSNSAGVITSASSWSTIQSSQVVISGGGGGVGGGSGTEASGVVQTPAPSVVTNAGNTYFSSGFVASGADGGTAGASSTAASGVVPSNVTSSSPRFTPISATSGETGIGGASSTEASGVIPQSSVPLSPVSSTSGQTGFYNASSTAASGVVPSSDLPPTPISSTNDVASTAYASSTEASGSSPFSNTRDNRSNTRRSSTRFPTTLGVSSLSSADQYESQTEGGSSTSTSAPNVFTESIPVETGSVPFSAPSGPRSRTSSLGANSTGPFVTSPSTDTPPTVTNSESVTSSSGGVPFTNSLGSRSGTRSRGTSTTTGVPYTNSLGSRSATRMSGTAPSVPFGTGPSSLPSTTTNATPPASQTAPSSSGSVPFSAPSGPRSGTRSRTSSRTAPSGTTPPGTGSSSSTAPVTFPPFPTTSSNTCVTQILGTTTIFTTVTEYGCYSNCPPSGFQGYGDRPQSFGPPAQATGRGGYYGRPE</sequence>
<feature type="compositionally biased region" description="Low complexity" evidence="1">
    <location>
        <begin position="770"/>
        <end position="782"/>
    </location>
</feature>
<evidence type="ECO:0008006" key="5">
    <source>
        <dbReference type="Google" id="ProtNLM"/>
    </source>
</evidence>
<reference evidence="4" key="1">
    <citation type="journal article" date="2017" name="bioRxiv">
        <title>Conservation of a gene cluster reveals novel cercosporin biosynthetic mechanisms and extends production to the genus Colletotrichum.</title>
        <authorList>
            <person name="de Jonge R."/>
            <person name="Ebert M.K."/>
            <person name="Huitt-Roehl C.R."/>
            <person name="Pal P."/>
            <person name="Suttle J.C."/>
            <person name="Spanner R.E."/>
            <person name="Neubauer J.D."/>
            <person name="Jurick W.M.II."/>
            <person name="Stott K.A."/>
            <person name="Secor G.A."/>
            <person name="Thomma B.P.H.J."/>
            <person name="Van de Peer Y."/>
            <person name="Townsend C.A."/>
            <person name="Bolton M.D."/>
        </authorList>
    </citation>
    <scope>NUCLEOTIDE SEQUENCE [LARGE SCALE GENOMIC DNA]</scope>
    <source>
        <strain evidence="4">CBS538.71</strain>
    </source>
</reference>
<dbReference type="OrthoDB" id="3939858at2759"/>
<feature type="compositionally biased region" description="Polar residues" evidence="1">
    <location>
        <begin position="807"/>
        <end position="819"/>
    </location>
</feature>
<feature type="chain" id="PRO_5015435840" description="Apple domain-containing protein" evidence="2">
    <location>
        <begin position="20"/>
        <end position="1028"/>
    </location>
</feature>
<name>A0A2S6CJT7_9PEZI</name>
<feature type="compositionally biased region" description="Low complexity" evidence="1">
    <location>
        <begin position="672"/>
        <end position="687"/>
    </location>
</feature>
<dbReference type="STRING" id="357750.A0A2S6CJT7"/>
<feature type="compositionally biased region" description="Low complexity" evidence="1">
    <location>
        <begin position="893"/>
        <end position="960"/>
    </location>
</feature>
<feature type="compositionally biased region" description="Polar residues" evidence="1">
    <location>
        <begin position="638"/>
        <end position="669"/>
    </location>
</feature>
<feature type="signal peptide" evidence="2">
    <location>
        <begin position="1"/>
        <end position="19"/>
    </location>
</feature>
<evidence type="ECO:0000313" key="3">
    <source>
        <dbReference type="EMBL" id="PPJ59988.1"/>
    </source>
</evidence>
<comment type="caution">
    <text evidence="3">The sequence shown here is derived from an EMBL/GenBank/DDBJ whole genome shotgun (WGS) entry which is preliminary data.</text>
</comment>
<feature type="compositionally biased region" description="Polar residues" evidence="1">
    <location>
        <begin position="869"/>
        <end position="887"/>
    </location>
</feature>
<accession>A0A2S6CJT7</accession>
<feature type="region of interest" description="Disordered" evidence="1">
    <location>
        <begin position="218"/>
        <end position="254"/>
    </location>
</feature>
<feature type="region of interest" description="Disordered" evidence="1">
    <location>
        <begin position="999"/>
        <end position="1028"/>
    </location>
</feature>
<evidence type="ECO:0000256" key="1">
    <source>
        <dbReference type="SAM" id="MobiDB-lite"/>
    </source>
</evidence>
<evidence type="ECO:0000313" key="4">
    <source>
        <dbReference type="Proteomes" id="UP000237631"/>
    </source>
</evidence>
<dbReference type="EMBL" id="PNEN01000317">
    <property type="protein sequence ID" value="PPJ59988.1"/>
    <property type="molecule type" value="Genomic_DNA"/>
</dbReference>
<keyword evidence="4" id="KW-1185">Reference proteome</keyword>
<feature type="compositionally biased region" description="Low complexity" evidence="1">
    <location>
        <begin position="820"/>
        <end position="868"/>
    </location>
</feature>
<proteinExistence type="predicted"/>
<dbReference type="Proteomes" id="UP000237631">
    <property type="component" value="Unassembled WGS sequence"/>
</dbReference>
<keyword evidence="2" id="KW-0732">Signal</keyword>
<gene>
    <name evidence="3" type="ORF">CBER1_02696</name>
</gene>
<organism evidence="3 4">
    <name type="scientific">Cercospora berteroae</name>
    <dbReference type="NCBI Taxonomy" id="357750"/>
    <lineage>
        <taxon>Eukaryota</taxon>
        <taxon>Fungi</taxon>
        <taxon>Dikarya</taxon>
        <taxon>Ascomycota</taxon>
        <taxon>Pezizomycotina</taxon>
        <taxon>Dothideomycetes</taxon>
        <taxon>Dothideomycetidae</taxon>
        <taxon>Mycosphaerellales</taxon>
        <taxon>Mycosphaerellaceae</taxon>
        <taxon>Cercospora</taxon>
    </lineage>
</organism>
<protein>
    <recommendedName>
        <fullName evidence="5">Apple domain-containing protein</fullName>
    </recommendedName>
</protein>
<feature type="region of interest" description="Disordered" evidence="1">
    <location>
        <begin position="624"/>
        <end position="972"/>
    </location>
</feature>
<dbReference type="AlphaFoldDB" id="A0A2S6CJT7"/>
<feature type="compositionally biased region" description="Polar residues" evidence="1">
    <location>
        <begin position="754"/>
        <end position="769"/>
    </location>
</feature>
<feature type="compositionally biased region" description="Gly residues" evidence="1">
    <location>
        <begin position="1019"/>
        <end position="1028"/>
    </location>
</feature>
<feature type="compositionally biased region" description="Low complexity" evidence="1">
    <location>
        <begin position="721"/>
        <end position="740"/>
    </location>
</feature>